<evidence type="ECO:0000313" key="3">
    <source>
        <dbReference type="Proteomes" id="UP000265520"/>
    </source>
</evidence>
<evidence type="ECO:0000256" key="1">
    <source>
        <dbReference type="SAM" id="MobiDB-lite"/>
    </source>
</evidence>
<protein>
    <submittedName>
        <fullName evidence="2">Uncharacterized protein</fullName>
    </submittedName>
</protein>
<dbReference type="AlphaFoldDB" id="A0A392TMM2"/>
<dbReference type="EMBL" id="LXQA010607866">
    <property type="protein sequence ID" value="MCI61864.1"/>
    <property type="molecule type" value="Genomic_DNA"/>
</dbReference>
<keyword evidence="3" id="KW-1185">Reference proteome</keyword>
<feature type="non-terminal residue" evidence="2">
    <location>
        <position position="1"/>
    </location>
</feature>
<feature type="compositionally biased region" description="Basic and acidic residues" evidence="1">
    <location>
        <begin position="10"/>
        <end position="30"/>
    </location>
</feature>
<organism evidence="2 3">
    <name type="scientific">Trifolium medium</name>
    <dbReference type="NCBI Taxonomy" id="97028"/>
    <lineage>
        <taxon>Eukaryota</taxon>
        <taxon>Viridiplantae</taxon>
        <taxon>Streptophyta</taxon>
        <taxon>Embryophyta</taxon>
        <taxon>Tracheophyta</taxon>
        <taxon>Spermatophyta</taxon>
        <taxon>Magnoliopsida</taxon>
        <taxon>eudicotyledons</taxon>
        <taxon>Gunneridae</taxon>
        <taxon>Pentapetalae</taxon>
        <taxon>rosids</taxon>
        <taxon>fabids</taxon>
        <taxon>Fabales</taxon>
        <taxon>Fabaceae</taxon>
        <taxon>Papilionoideae</taxon>
        <taxon>50 kb inversion clade</taxon>
        <taxon>NPAAA clade</taxon>
        <taxon>Hologalegina</taxon>
        <taxon>IRL clade</taxon>
        <taxon>Trifolieae</taxon>
        <taxon>Trifolium</taxon>
    </lineage>
</organism>
<feature type="region of interest" description="Disordered" evidence="1">
    <location>
        <begin position="1"/>
        <end position="30"/>
    </location>
</feature>
<accession>A0A392TMM2</accession>
<name>A0A392TMM2_9FABA</name>
<sequence>SSENYKPLRSKGEGARRAQELSREGDSPPP</sequence>
<reference evidence="2 3" key="1">
    <citation type="journal article" date="2018" name="Front. Plant Sci.">
        <title>Red Clover (Trifolium pratense) and Zigzag Clover (T. medium) - A Picture of Genomic Similarities and Differences.</title>
        <authorList>
            <person name="Dluhosova J."/>
            <person name="Istvanek J."/>
            <person name="Nedelnik J."/>
            <person name="Repkova J."/>
        </authorList>
    </citation>
    <scope>NUCLEOTIDE SEQUENCE [LARGE SCALE GENOMIC DNA]</scope>
    <source>
        <strain evidence="3">cv. 10/8</strain>
        <tissue evidence="2">Leaf</tissue>
    </source>
</reference>
<evidence type="ECO:0000313" key="2">
    <source>
        <dbReference type="EMBL" id="MCI61864.1"/>
    </source>
</evidence>
<proteinExistence type="predicted"/>
<dbReference type="Proteomes" id="UP000265520">
    <property type="component" value="Unassembled WGS sequence"/>
</dbReference>
<comment type="caution">
    <text evidence="2">The sequence shown here is derived from an EMBL/GenBank/DDBJ whole genome shotgun (WGS) entry which is preliminary data.</text>
</comment>